<organism evidence="4 5">
    <name type="scientific">Ceraceosorus guamensis</name>
    <dbReference type="NCBI Taxonomy" id="1522189"/>
    <lineage>
        <taxon>Eukaryota</taxon>
        <taxon>Fungi</taxon>
        <taxon>Dikarya</taxon>
        <taxon>Basidiomycota</taxon>
        <taxon>Ustilaginomycotina</taxon>
        <taxon>Exobasidiomycetes</taxon>
        <taxon>Ceraceosorales</taxon>
        <taxon>Ceraceosoraceae</taxon>
        <taxon>Ceraceosorus</taxon>
    </lineage>
</organism>
<keyword evidence="5" id="KW-1185">Reference proteome</keyword>
<keyword evidence="2" id="KW-1133">Transmembrane helix</keyword>
<dbReference type="OrthoDB" id="441660at2759"/>
<feature type="transmembrane region" description="Helical" evidence="2">
    <location>
        <begin position="1123"/>
        <end position="1144"/>
    </location>
</feature>
<sequence length="1338" mass="144727">MAERMSRCATLNGRRVAAKRVCYPHPQFRRSILDLAVTWTCLVESRLAPSFAQTFQRHAKGDGDTKMSDRSQHTDPRQQGGADTDNADRILRLQEAISTLRTYAELDAAGLPQTATIADRAKGATRLLIGSAWEEIEERRGGRSNIPGVKPLLSALQKELRAFQSSTPPTSSNAPHLIAQCAALMQEATLHVPIAGVNVSFPAPIDDGAVLSGSKSKANSTAKVDVVSEGGGRWVRIVGIRPSALLQEWRVMGEASDSRAGSEMGPDGLDPVLRNSSISKLTQGLVRAKKAAIDQHALRKDVQIVLKFTHLPLGAQDSSMSAMQEEMGLSYPSPEARDRFLSRLSALRSAILREGILLEKGEPSWRRDLSQSPALATPARISKAVAVDLSAVVALISDITHMALPPNDELPFIFSSDGIAGPSIHGRALIEQAERERVDALFNNFMPESESVAAHIEELWCTAETKDKVMDIVEKIGGTAEKARGQALFMEDAEAARSAFWKGSRWSKAGALRPRLPLPIRVLGGRPRWSRQDSRPFVDLSSALQLPPSKGSPTSHTLNTLDQASRAAMTTFTTNIWSATWVSDKLPYETLHADTPALMWVLHPRSLAERMRSGALRSGAGAQSPDDAIALATPSVDQVSTPKASLPVYPQSAWGSPAVLYDASGSRSDNLSSKERSSLLDPAVASSAAVDRTSARASRRGAGFKILNFLDGPHPRSRLFIRHYRWWPFASVESKWTKFTSPVAWRAPDIPSLLPEASQSKEGAGMGLEWKDHVKRDWRLNWKHWLLLVAVLVAWVLGFAYLVKGLWYESRVTLGSGQVLEPDFYGCTSTFWLGNAQCGVDGESCAPFASNSSVPFRCPAGCAGTTLGSARAVGSELPNFVPLIVGGGDNLVDGRRVYRADSFVCAAAQHAGVIDGRTGGCGTLWLGGVSTSYESAARNGLTSIGFNSTFPVSFFFDESAQQSGCHDTRERGYALNVALLAFVAFVLRPKRIVYFWILVCTGFWHINMLSEPRAYPPKVGGPVGDFLPTLFGAYVIWRVAVRYVWPAFERLPIEREIWTLGLFWIGTMLNVVFANVPLQRLVASDIASQPGALTALIVIIVVVIIIVINQIRVIRKVGALPKYLALAVIGGIIVGLCAAVPTTGLRLHHYIIALVLVCFCAFPTRLSLIYVAFCLGMYLNGVGRWGFDPIATDIADIVGDGTFGTGLPSFASASNWTGLPGFGPPANATGMVQWDAIPGNQTDSWDGFHLLVDDVLRYSGEGTSFNMTSLIEDYAPMGNSGMNTTLYPGGSAALNATLASQPHYLRLAFTSQGSPGDYTRAAIAYFNGSWTPAPEGAT</sequence>
<proteinExistence type="predicted"/>
<dbReference type="GeneID" id="37037530"/>
<dbReference type="InterPro" id="IPR036609">
    <property type="entry name" value="LCCL_sf"/>
</dbReference>
<dbReference type="PANTHER" id="PTHR31331">
    <property type="entry name" value="LCCL DOMAIN PROTEIN (AFU_ORTHOLOGUE AFUA_5G08630)"/>
    <property type="match status" value="1"/>
</dbReference>
<feature type="transmembrane region" description="Helical" evidence="2">
    <location>
        <begin position="977"/>
        <end position="1006"/>
    </location>
</feature>
<gene>
    <name evidence="4" type="ORF">IE81DRAFT_341554</name>
</gene>
<keyword evidence="2" id="KW-0472">Membrane</keyword>
<feature type="region of interest" description="Disordered" evidence="1">
    <location>
        <begin position="58"/>
        <end position="88"/>
    </location>
</feature>
<dbReference type="RefSeq" id="XP_025369392.1">
    <property type="nucleotide sequence ID" value="XM_025515660.1"/>
</dbReference>
<dbReference type="InParanoid" id="A0A316VXQ4"/>
<evidence type="ECO:0000256" key="1">
    <source>
        <dbReference type="SAM" id="MobiDB-lite"/>
    </source>
</evidence>
<feature type="transmembrane region" description="Helical" evidence="2">
    <location>
        <begin position="1090"/>
        <end position="1111"/>
    </location>
</feature>
<dbReference type="PANTHER" id="PTHR31331:SF1">
    <property type="entry name" value="CYSTEINE RICH SECRETORY PROTEIN LCCL DOMAIN CONTAINING 2"/>
    <property type="match status" value="1"/>
</dbReference>
<reference evidence="4 5" key="1">
    <citation type="journal article" date="2018" name="Mol. Biol. Evol.">
        <title>Broad Genomic Sampling Reveals a Smut Pathogenic Ancestry of the Fungal Clade Ustilaginomycotina.</title>
        <authorList>
            <person name="Kijpornyongpan T."/>
            <person name="Mondo S.J."/>
            <person name="Barry K."/>
            <person name="Sandor L."/>
            <person name="Lee J."/>
            <person name="Lipzen A."/>
            <person name="Pangilinan J."/>
            <person name="LaButti K."/>
            <person name="Hainaut M."/>
            <person name="Henrissat B."/>
            <person name="Grigoriev I.V."/>
            <person name="Spatafora J.W."/>
            <person name="Aime M.C."/>
        </authorList>
    </citation>
    <scope>NUCLEOTIDE SEQUENCE [LARGE SCALE GENOMIC DNA]</scope>
    <source>
        <strain evidence="4 5">MCA 4658</strain>
    </source>
</reference>
<evidence type="ECO:0000313" key="5">
    <source>
        <dbReference type="Proteomes" id="UP000245783"/>
    </source>
</evidence>
<dbReference type="InterPro" id="IPR004043">
    <property type="entry name" value="LCCL"/>
</dbReference>
<dbReference type="PROSITE" id="PS50820">
    <property type="entry name" value="LCCL"/>
    <property type="match status" value="1"/>
</dbReference>
<dbReference type="Pfam" id="PF03815">
    <property type="entry name" value="LCCL"/>
    <property type="match status" value="1"/>
</dbReference>
<feature type="transmembrane region" description="Helical" evidence="2">
    <location>
        <begin position="785"/>
        <end position="803"/>
    </location>
</feature>
<feature type="transmembrane region" description="Helical" evidence="2">
    <location>
        <begin position="1150"/>
        <end position="1179"/>
    </location>
</feature>
<feature type="compositionally biased region" description="Basic and acidic residues" evidence="1">
    <location>
        <begin position="59"/>
        <end position="76"/>
    </location>
</feature>
<feature type="domain" description="LCCL" evidence="3">
    <location>
        <begin position="858"/>
        <end position="944"/>
    </location>
</feature>
<name>A0A316VXQ4_9BASI</name>
<protein>
    <recommendedName>
        <fullName evidence="3">LCCL domain-containing protein</fullName>
    </recommendedName>
</protein>
<feature type="transmembrane region" description="Helical" evidence="2">
    <location>
        <begin position="1057"/>
        <end position="1078"/>
    </location>
</feature>
<dbReference type="InterPro" id="IPR051957">
    <property type="entry name" value="CRISP-LCCL_domain"/>
</dbReference>
<feature type="transmembrane region" description="Helical" evidence="2">
    <location>
        <begin position="1026"/>
        <end position="1045"/>
    </location>
</feature>
<dbReference type="Gene3D" id="2.170.130.20">
    <property type="entry name" value="LCCL-like domain"/>
    <property type="match status" value="1"/>
</dbReference>
<dbReference type="SUPFAM" id="SSF69848">
    <property type="entry name" value="LCCL domain"/>
    <property type="match status" value="1"/>
</dbReference>
<evidence type="ECO:0000313" key="4">
    <source>
        <dbReference type="EMBL" id="PWN42232.1"/>
    </source>
</evidence>
<keyword evidence="2" id="KW-0812">Transmembrane</keyword>
<accession>A0A316VXQ4</accession>
<evidence type="ECO:0000259" key="3">
    <source>
        <dbReference type="PROSITE" id="PS50820"/>
    </source>
</evidence>
<dbReference type="EMBL" id="KZ819382">
    <property type="protein sequence ID" value="PWN42232.1"/>
    <property type="molecule type" value="Genomic_DNA"/>
</dbReference>
<dbReference type="Proteomes" id="UP000245783">
    <property type="component" value="Unassembled WGS sequence"/>
</dbReference>
<evidence type="ECO:0000256" key="2">
    <source>
        <dbReference type="SAM" id="Phobius"/>
    </source>
</evidence>